<dbReference type="InterPro" id="IPR013154">
    <property type="entry name" value="ADH-like_N"/>
</dbReference>
<dbReference type="RefSeq" id="WP_177238874.1">
    <property type="nucleotide sequence ID" value="NZ_FOUY01000094.1"/>
</dbReference>
<dbReference type="STRING" id="260086.SAMN05216207_10943"/>
<keyword evidence="5" id="KW-0560">Oxidoreductase</keyword>
<dbReference type="GO" id="GO:0008270">
    <property type="term" value="F:zinc ion binding"/>
    <property type="evidence" value="ECO:0007669"/>
    <property type="project" value="InterPro"/>
</dbReference>
<dbReference type="PROSITE" id="PS00059">
    <property type="entry name" value="ADH_ZINC"/>
    <property type="match status" value="1"/>
</dbReference>
<dbReference type="GO" id="GO:0016491">
    <property type="term" value="F:oxidoreductase activity"/>
    <property type="evidence" value="ECO:0007669"/>
    <property type="project" value="UniProtKB-KW"/>
</dbReference>
<protein>
    <submittedName>
        <fullName evidence="10">Glutathione-independent formaldehyde dehydrogenase</fullName>
    </submittedName>
</protein>
<evidence type="ECO:0000259" key="8">
    <source>
        <dbReference type="Pfam" id="PF00107"/>
    </source>
</evidence>
<dbReference type="Proteomes" id="UP000199614">
    <property type="component" value="Unassembled WGS sequence"/>
</dbReference>
<dbReference type="InterPro" id="IPR013149">
    <property type="entry name" value="ADH-like_C"/>
</dbReference>
<sequence length="382" mass="40565">MKAVVYQGPYEVAVSDVEDPRIQDPQDVLVKISTTCICGSDLHMYEGRTDAEPGIVFGHENMGVIEEVGSGVTSLRRGQRVVMPFNVACGFCRNCRAGKTAFCEVVNPGFAGGAYGYVSMGPYTGGQAEYLRVPFADFNCVPLPEGSEHESDFALLADIFPTGYHATELAGVRPGETVAVYGAGPVGLMAAYSALLKGARQVFVVDKVADRLQLAERIGATPIDFSRGDPAEQITDALGDSGTDRGIDAVGYQATAAEGEEQPAIVLNQLVDTVRPTGGIGTVGLYLPSDPGAPNENAAQGLLLFDIGRFFERGLRMGTGQADAKAYAHQLRDLIIAGRAEPSFVVSQQVPLSEAPDAYARFDKREPGYSKVLLHPNADLPA</sequence>
<dbReference type="PANTHER" id="PTHR42813">
    <property type="entry name" value="ZINC-TYPE ALCOHOL DEHYDROGENASE-LIKE"/>
    <property type="match status" value="1"/>
</dbReference>
<evidence type="ECO:0000256" key="2">
    <source>
        <dbReference type="ARBA" id="ARBA00008072"/>
    </source>
</evidence>
<evidence type="ECO:0000259" key="9">
    <source>
        <dbReference type="Pfam" id="PF08240"/>
    </source>
</evidence>
<dbReference type="SUPFAM" id="SSF51735">
    <property type="entry name" value="NAD(P)-binding Rossmann-fold domains"/>
    <property type="match status" value="1"/>
</dbReference>
<evidence type="ECO:0000256" key="3">
    <source>
        <dbReference type="ARBA" id="ARBA00022723"/>
    </source>
</evidence>
<dbReference type="InterPro" id="IPR036291">
    <property type="entry name" value="NAD(P)-bd_dom_sf"/>
</dbReference>
<reference evidence="10 11" key="1">
    <citation type="submission" date="2016-10" db="EMBL/GenBank/DDBJ databases">
        <authorList>
            <person name="de Groot N.N."/>
        </authorList>
    </citation>
    <scope>NUCLEOTIDE SEQUENCE [LARGE SCALE GENOMIC DNA]</scope>
    <source>
        <strain evidence="10 11">CGMCC 4.1877</strain>
    </source>
</reference>
<keyword evidence="6" id="KW-0520">NAD</keyword>
<evidence type="ECO:0000256" key="1">
    <source>
        <dbReference type="ARBA" id="ARBA00001947"/>
    </source>
</evidence>
<dbReference type="Gene3D" id="3.90.180.10">
    <property type="entry name" value="Medium-chain alcohol dehydrogenases, catalytic domain"/>
    <property type="match status" value="1"/>
</dbReference>
<gene>
    <name evidence="10" type="ORF">SAMN05216207_10943</name>
</gene>
<comment type="cofactor">
    <cofactor evidence="1 7">
        <name>Zn(2+)</name>
        <dbReference type="ChEBI" id="CHEBI:29105"/>
    </cofactor>
</comment>
<proteinExistence type="inferred from homology"/>
<keyword evidence="3 7" id="KW-0479">Metal-binding</keyword>
<evidence type="ECO:0000256" key="7">
    <source>
        <dbReference type="RuleBase" id="RU361277"/>
    </source>
</evidence>
<dbReference type="EMBL" id="FOUY01000094">
    <property type="protein sequence ID" value="SFO57565.1"/>
    <property type="molecule type" value="Genomic_DNA"/>
</dbReference>
<evidence type="ECO:0000256" key="4">
    <source>
        <dbReference type="ARBA" id="ARBA00022833"/>
    </source>
</evidence>
<evidence type="ECO:0000313" key="10">
    <source>
        <dbReference type="EMBL" id="SFO57565.1"/>
    </source>
</evidence>
<feature type="domain" description="Alcohol dehydrogenase-like C-terminal" evidence="8">
    <location>
        <begin position="185"/>
        <end position="257"/>
    </location>
</feature>
<dbReference type="Pfam" id="PF08240">
    <property type="entry name" value="ADH_N"/>
    <property type="match status" value="1"/>
</dbReference>
<dbReference type="PANTHER" id="PTHR42813:SF3">
    <property type="entry name" value="GLUTATHIONE-INDEPENDENT FORMALDEHYDE DEHYDROGENASE"/>
    <property type="match status" value="1"/>
</dbReference>
<dbReference type="Gene3D" id="3.40.50.720">
    <property type="entry name" value="NAD(P)-binding Rossmann-like Domain"/>
    <property type="match status" value="1"/>
</dbReference>
<dbReference type="InterPro" id="IPR011032">
    <property type="entry name" value="GroES-like_sf"/>
</dbReference>
<dbReference type="AlphaFoldDB" id="A0A1I5IAA6"/>
<feature type="domain" description="Alcohol dehydrogenase-like N-terminal" evidence="9">
    <location>
        <begin position="25"/>
        <end position="144"/>
    </location>
</feature>
<keyword evidence="11" id="KW-1185">Reference proteome</keyword>
<comment type="similarity">
    <text evidence="2 7">Belongs to the zinc-containing alcohol dehydrogenase family.</text>
</comment>
<evidence type="ECO:0000313" key="11">
    <source>
        <dbReference type="Proteomes" id="UP000199614"/>
    </source>
</evidence>
<dbReference type="CDD" id="cd08282">
    <property type="entry name" value="PFDH_like"/>
    <property type="match status" value="1"/>
</dbReference>
<name>A0A1I5IAA6_PSUAM</name>
<keyword evidence="4 7" id="KW-0862">Zinc</keyword>
<evidence type="ECO:0000256" key="6">
    <source>
        <dbReference type="ARBA" id="ARBA00023027"/>
    </source>
</evidence>
<dbReference type="Pfam" id="PF00107">
    <property type="entry name" value="ADH_zinc_N"/>
    <property type="match status" value="1"/>
</dbReference>
<organism evidence="10 11">
    <name type="scientific">Pseudonocardia ammonioxydans</name>
    <dbReference type="NCBI Taxonomy" id="260086"/>
    <lineage>
        <taxon>Bacteria</taxon>
        <taxon>Bacillati</taxon>
        <taxon>Actinomycetota</taxon>
        <taxon>Actinomycetes</taxon>
        <taxon>Pseudonocardiales</taxon>
        <taxon>Pseudonocardiaceae</taxon>
        <taxon>Pseudonocardia</taxon>
    </lineage>
</organism>
<accession>A0A1I5IAA6</accession>
<dbReference type="InterPro" id="IPR002328">
    <property type="entry name" value="ADH_Zn_CS"/>
</dbReference>
<evidence type="ECO:0000256" key="5">
    <source>
        <dbReference type="ARBA" id="ARBA00023002"/>
    </source>
</evidence>
<dbReference type="SUPFAM" id="SSF50129">
    <property type="entry name" value="GroES-like"/>
    <property type="match status" value="1"/>
</dbReference>